<evidence type="ECO:0000313" key="2">
    <source>
        <dbReference type="Proteomes" id="UP001501759"/>
    </source>
</evidence>
<comment type="caution">
    <text evidence="1">The sequence shown here is derived from an EMBL/GenBank/DDBJ whole genome shotgun (WGS) entry which is preliminary data.</text>
</comment>
<evidence type="ECO:0000313" key="1">
    <source>
        <dbReference type="EMBL" id="GAA5016456.1"/>
    </source>
</evidence>
<sequence>MDPFARRKMIAQVQVEQQRLLPEHEEATRTTIEMLRTSTGHDDAGLVPCLNLAYLLGVKNTYGDDRLMALALSVANWATTAVNDLARHTGRSPQQIIDQYETDIIADREDLA</sequence>
<protein>
    <submittedName>
        <fullName evidence="1">Uncharacterized protein</fullName>
    </submittedName>
</protein>
<dbReference type="EMBL" id="BAABKB010000016">
    <property type="protein sequence ID" value="GAA5016456.1"/>
    <property type="molecule type" value="Genomic_DNA"/>
</dbReference>
<dbReference type="RefSeq" id="WP_345651241.1">
    <property type="nucleotide sequence ID" value="NZ_BAABKB010000016.1"/>
</dbReference>
<reference evidence="2" key="1">
    <citation type="journal article" date="2019" name="Int. J. Syst. Evol. Microbiol.">
        <title>The Global Catalogue of Microorganisms (GCM) 10K type strain sequencing project: providing services to taxonomists for standard genome sequencing and annotation.</title>
        <authorList>
            <consortium name="The Broad Institute Genomics Platform"/>
            <consortium name="The Broad Institute Genome Sequencing Center for Infectious Disease"/>
            <person name="Wu L."/>
            <person name="Ma J."/>
        </authorList>
    </citation>
    <scope>NUCLEOTIDE SEQUENCE [LARGE SCALE GENOMIC DNA]</scope>
    <source>
        <strain evidence="2">JCM 18409</strain>
    </source>
</reference>
<dbReference type="Proteomes" id="UP001501759">
    <property type="component" value="Unassembled WGS sequence"/>
</dbReference>
<organism evidence="1 2">
    <name type="scientific">Streptomyces siamensis</name>
    <dbReference type="NCBI Taxonomy" id="1274986"/>
    <lineage>
        <taxon>Bacteria</taxon>
        <taxon>Bacillati</taxon>
        <taxon>Actinomycetota</taxon>
        <taxon>Actinomycetes</taxon>
        <taxon>Kitasatosporales</taxon>
        <taxon>Streptomycetaceae</taxon>
        <taxon>Streptomyces</taxon>
    </lineage>
</organism>
<keyword evidence="2" id="KW-1185">Reference proteome</keyword>
<gene>
    <name evidence="1" type="ORF">GCM10023335_42140</name>
</gene>
<name>A0ABP9J1H7_9ACTN</name>
<accession>A0ABP9J1H7</accession>
<proteinExistence type="predicted"/>